<dbReference type="SUPFAM" id="SSF81383">
    <property type="entry name" value="F-box domain"/>
    <property type="match status" value="1"/>
</dbReference>
<proteinExistence type="predicted"/>
<dbReference type="EMBL" id="JBEDUW010000001">
    <property type="protein sequence ID" value="KAK9951351.1"/>
    <property type="molecule type" value="Genomic_DNA"/>
</dbReference>
<reference evidence="2 3" key="1">
    <citation type="journal article" date="2023" name="G3 (Bethesda)">
        <title>A chromosome-length genome assembly and annotation of blackberry (Rubus argutus, cv. 'Hillquist').</title>
        <authorList>
            <person name="Bruna T."/>
            <person name="Aryal R."/>
            <person name="Dudchenko O."/>
            <person name="Sargent D.J."/>
            <person name="Mead D."/>
            <person name="Buti M."/>
            <person name="Cavallini A."/>
            <person name="Hytonen T."/>
            <person name="Andres J."/>
            <person name="Pham M."/>
            <person name="Weisz D."/>
            <person name="Mascagni F."/>
            <person name="Usai G."/>
            <person name="Natali L."/>
            <person name="Bassil N."/>
            <person name="Fernandez G.E."/>
            <person name="Lomsadze A."/>
            <person name="Armour M."/>
            <person name="Olukolu B."/>
            <person name="Poorten T."/>
            <person name="Britton C."/>
            <person name="Davik J."/>
            <person name="Ashrafi H."/>
            <person name="Aiden E.L."/>
            <person name="Borodovsky M."/>
            <person name="Worthington M."/>
        </authorList>
    </citation>
    <scope>NUCLEOTIDE SEQUENCE [LARGE SCALE GENOMIC DNA]</scope>
    <source>
        <strain evidence="2">PI 553951</strain>
    </source>
</reference>
<organism evidence="2 3">
    <name type="scientific">Rubus argutus</name>
    <name type="common">Southern blackberry</name>
    <dbReference type="NCBI Taxonomy" id="59490"/>
    <lineage>
        <taxon>Eukaryota</taxon>
        <taxon>Viridiplantae</taxon>
        <taxon>Streptophyta</taxon>
        <taxon>Embryophyta</taxon>
        <taxon>Tracheophyta</taxon>
        <taxon>Spermatophyta</taxon>
        <taxon>Magnoliopsida</taxon>
        <taxon>eudicotyledons</taxon>
        <taxon>Gunneridae</taxon>
        <taxon>Pentapetalae</taxon>
        <taxon>rosids</taxon>
        <taxon>fabids</taxon>
        <taxon>Rosales</taxon>
        <taxon>Rosaceae</taxon>
        <taxon>Rosoideae</taxon>
        <taxon>Rosoideae incertae sedis</taxon>
        <taxon>Rubus</taxon>
    </lineage>
</organism>
<dbReference type="AlphaFoldDB" id="A0AAW1YRH6"/>
<dbReference type="InterPro" id="IPR036047">
    <property type="entry name" value="F-box-like_dom_sf"/>
</dbReference>
<name>A0AAW1YRH6_RUBAR</name>
<evidence type="ECO:0000259" key="1">
    <source>
        <dbReference type="PROSITE" id="PS50181"/>
    </source>
</evidence>
<dbReference type="NCBIfam" id="TIGR01640">
    <property type="entry name" value="F_box_assoc_1"/>
    <property type="match status" value="1"/>
</dbReference>
<dbReference type="PROSITE" id="PS50181">
    <property type="entry name" value="FBOX"/>
    <property type="match status" value="1"/>
</dbReference>
<protein>
    <recommendedName>
        <fullName evidence="1">F-box domain-containing protein</fullName>
    </recommendedName>
</protein>
<feature type="domain" description="F-box" evidence="1">
    <location>
        <begin position="1"/>
        <end position="44"/>
    </location>
</feature>
<dbReference type="InterPro" id="IPR017451">
    <property type="entry name" value="F-box-assoc_interact_dom"/>
</dbReference>
<sequence length="418" mass="48156">MLLDLPPHILIEILWRLPSESVCCIRCVSKPLLKTAEDLYFVSLHTRRLLSATTNAVVGHQVPQLMSFAAPYRPERLVVAAVMQSVKYDGSALTTRGNSAIKVSASKSRLYGTPPYVIDFVFCNLFCFKNKYDSLQGVCFLIDPLRGKVLRLPKNDITSQRQHPEVILQLRDWYGMGFDNITNTLKILRVIQFPGWNRDSMVAQVLILGTSSWRQIPSSSPFPFFIFSHLFYQKNACAYGDMHWLDAAGQAFRIISFDFTKEEFCLTPHPNIQSSDDGYSLHLHLLTLRGSLALVHASLLEGMTTKIEVWVLKDYHKKEWTRDYSINIKMFDLYKEFGWSEDVTCGEWEHGIFFKNLNKINAFFLDLRYANSMNHVTYGTGNNNKIWSYTGSLISLKDYYSSLIEAERFLSGYYHEYM</sequence>
<dbReference type="InterPro" id="IPR013187">
    <property type="entry name" value="F-box-assoc_dom_typ3"/>
</dbReference>
<dbReference type="PANTHER" id="PTHR31111:SF136">
    <property type="entry name" value="F-BOX ASSOCIATED DOMAIN-CONTAINING PROTEIN"/>
    <property type="match status" value="1"/>
</dbReference>
<dbReference type="InterPro" id="IPR001810">
    <property type="entry name" value="F-box_dom"/>
</dbReference>
<accession>A0AAW1YRH6</accession>
<gene>
    <name evidence="2" type="ORF">M0R45_006798</name>
</gene>
<dbReference type="Pfam" id="PF08268">
    <property type="entry name" value="FBA_3"/>
    <property type="match status" value="1"/>
</dbReference>
<evidence type="ECO:0000313" key="2">
    <source>
        <dbReference type="EMBL" id="KAK9951351.1"/>
    </source>
</evidence>
<dbReference type="PANTHER" id="PTHR31111">
    <property type="entry name" value="BNAA05G37150D PROTEIN-RELATED"/>
    <property type="match status" value="1"/>
</dbReference>
<dbReference type="Proteomes" id="UP001457282">
    <property type="component" value="Unassembled WGS sequence"/>
</dbReference>
<comment type="caution">
    <text evidence="2">The sequence shown here is derived from an EMBL/GenBank/DDBJ whole genome shotgun (WGS) entry which is preliminary data.</text>
</comment>
<evidence type="ECO:0000313" key="3">
    <source>
        <dbReference type="Proteomes" id="UP001457282"/>
    </source>
</evidence>
<keyword evidence="3" id="KW-1185">Reference proteome</keyword>